<accession>A0A1H7ZCT2</accession>
<evidence type="ECO:0000259" key="7">
    <source>
        <dbReference type="SMART" id="SM00062"/>
    </source>
</evidence>
<dbReference type="InterPro" id="IPR001638">
    <property type="entry name" value="Solute-binding_3/MltF_N"/>
</dbReference>
<feature type="region of interest" description="Disordered" evidence="5">
    <location>
        <begin position="29"/>
        <end position="48"/>
    </location>
</feature>
<dbReference type="RefSeq" id="WP_242943066.1">
    <property type="nucleotide sequence ID" value="NZ_FOCG01000001.1"/>
</dbReference>
<evidence type="ECO:0000256" key="5">
    <source>
        <dbReference type="SAM" id="MobiDB-lite"/>
    </source>
</evidence>
<gene>
    <name evidence="8" type="ORF">SAMN05216180_0588</name>
</gene>
<dbReference type="PROSITE" id="PS01039">
    <property type="entry name" value="SBP_BACTERIAL_3"/>
    <property type="match status" value="1"/>
</dbReference>
<evidence type="ECO:0000256" key="6">
    <source>
        <dbReference type="SAM" id="SignalP"/>
    </source>
</evidence>
<dbReference type="SUPFAM" id="SSF53850">
    <property type="entry name" value="Periplasmic binding protein-like II"/>
    <property type="match status" value="2"/>
</dbReference>
<feature type="chain" id="PRO_5038923114" evidence="6">
    <location>
        <begin position="20"/>
        <end position="284"/>
    </location>
</feature>
<keyword evidence="9" id="KW-1185">Reference proteome</keyword>
<proteinExistence type="inferred from homology"/>
<dbReference type="Pfam" id="PF00497">
    <property type="entry name" value="SBP_bac_3"/>
    <property type="match status" value="2"/>
</dbReference>
<sequence length="284" mass="30524">MKKFSVCLMAIIMAASVFAGCGSKPVAQSSDKSVESSSQQPSTGISSKSDLEGKIVALQADSSAEEALAGDEISSKVKEVIKFPDNIAALNDLKAGRVDAVILDEVVANYYATKDSSSFKVLDDSIAAEEYGIAFKKGNTELYDKMVAALGTMQADGTAAKISTEWFGKDIFKNNFNAPAQAIVPDTTGKKLIVGLDDSFPPMGFRDENNEIVGFDIDLAKKVGSVMGYEVVLQPIDWASKELELETGNIDCIWNALTITPERQESMLITKPYLANNQVIVVKP</sequence>
<keyword evidence="3 6" id="KW-0732">Signal</keyword>
<name>A0A1H7ZCT2_9FIRM</name>
<protein>
    <submittedName>
        <fullName evidence="8">Extracellular solute-binding protein, family 3</fullName>
    </submittedName>
</protein>
<dbReference type="InterPro" id="IPR018313">
    <property type="entry name" value="SBP_3_CS"/>
</dbReference>
<dbReference type="EMBL" id="FOCG01000001">
    <property type="protein sequence ID" value="SEM56220.1"/>
    <property type="molecule type" value="Genomic_DNA"/>
</dbReference>
<comment type="subcellular location">
    <subcellularLocation>
        <location evidence="1">Cell envelope</location>
    </subcellularLocation>
</comment>
<dbReference type="SMART" id="SM00062">
    <property type="entry name" value="PBPb"/>
    <property type="match status" value="1"/>
</dbReference>
<dbReference type="STRING" id="474960.SAMN05216180_0588"/>
<comment type="similarity">
    <text evidence="2 4">Belongs to the bacterial solute-binding protein 3 family.</text>
</comment>
<dbReference type="PROSITE" id="PS51257">
    <property type="entry name" value="PROKAR_LIPOPROTEIN"/>
    <property type="match status" value="1"/>
</dbReference>
<feature type="domain" description="Solute-binding protein family 3/N-terminal" evidence="7">
    <location>
        <begin position="3"/>
        <end position="170"/>
    </location>
</feature>
<organism evidence="8 9">
    <name type="scientific">Hydrogenoanaerobacterium saccharovorans</name>
    <dbReference type="NCBI Taxonomy" id="474960"/>
    <lineage>
        <taxon>Bacteria</taxon>
        <taxon>Bacillati</taxon>
        <taxon>Bacillota</taxon>
        <taxon>Clostridia</taxon>
        <taxon>Eubacteriales</taxon>
        <taxon>Oscillospiraceae</taxon>
        <taxon>Hydrogenoanaerobacterium</taxon>
    </lineage>
</organism>
<reference evidence="8 9" key="1">
    <citation type="submission" date="2016-10" db="EMBL/GenBank/DDBJ databases">
        <authorList>
            <person name="de Groot N.N."/>
        </authorList>
    </citation>
    <scope>NUCLEOTIDE SEQUENCE [LARGE SCALE GENOMIC DNA]</scope>
    <source>
        <strain evidence="8 9">CGMCC 1.5070</strain>
    </source>
</reference>
<dbReference type="PANTHER" id="PTHR35936">
    <property type="entry name" value="MEMBRANE-BOUND LYTIC MUREIN TRANSGLYCOSYLASE F"/>
    <property type="match status" value="1"/>
</dbReference>
<evidence type="ECO:0000313" key="8">
    <source>
        <dbReference type="EMBL" id="SEM56220.1"/>
    </source>
</evidence>
<dbReference type="PANTHER" id="PTHR35936:SF34">
    <property type="entry name" value="ABC TRANSPORTER EXTRACELLULAR-BINDING PROTEIN YCKB-RELATED"/>
    <property type="match status" value="1"/>
</dbReference>
<evidence type="ECO:0000256" key="1">
    <source>
        <dbReference type="ARBA" id="ARBA00004196"/>
    </source>
</evidence>
<dbReference type="GO" id="GO:0030313">
    <property type="term" value="C:cell envelope"/>
    <property type="evidence" value="ECO:0007669"/>
    <property type="project" value="UniProtKB-SubCell"/>
</dbReference>
<dbReference type="Gene3D" id="3.40.190.10">
    <property type="entry name" value="Periplasmic binding protein-like II"/>
    <property type="match status" value="3"/>
</dbReference>
<dbReference type="Proteomes" id="UP000199158">
    <property type="component" value="Unassembled WGS sequence"/>
</dbReference>
<evidence type="ECO:0000256" key="3">
    <source>
        <dbReference type="ARBA" id="ARBA00022729"/>
    </source>
</evidence>
<evidence type="ECO:0000256" key="2">
    <source>
        <dbReference type="ARBA" id="ARBA00010333"/>
    </source>
</evidence>
<feature type="signal peptide" evidence="6">
    <location>
        <begin position="1"/>
        <end position="19"/>
    </location>
</feature>
<dbReference type="AlphaFoldDB" id="A0A1H7ZCT2"/>
<evidence type="ECO:0000313" key="9">
    <source>
        <dbReference type="Proteomes" id="UP000199158"/>
    </source>
</evidence>
<evidence type="ECO:0000256" key="4">
    <source>
        <dbReference type="RuleBase" id="RU003744"/>
    </source>
</evidence>